<gene>
    <name evidence="2" type="ORF">AOX59_07955</name>
</gene>
<proteinExistence type="predicted"/>
<feature type="transmembrane region" description="Helical" evidence="1">
    <location>
        <begin position="133"/>
        <end position="154"/>
    </location>
</feature>
<reference evidence="2 3" key="1">
    <citation type="submission" date="2016-01" db="EMBL/GenBank/DDBJ databases">
        <title>Complete genome sequence of strain Lentibacillus amyloliquefaciens LAM0015T isolated from saline sediment.</title>
        <authorList>
            <person name="Wang J.-L."/>
            <person name="He M.-X."/>
        </authorList>
    </citation>
    <scope>NUCLEOTIDE SEQUENCE [LARGE SCALE GENOMIC DNA]</scope>
    <source>
        <strain evidence="2 3">LAM0015</strain>
    </source>
</reference>
<evidence type="ECO:0000313" key="3">
    <source>
        <dbReference type="Proteomes" id="UP000050331"/>
    </source>
</evidence>
<dbReference type="AlphaFoldDB" id="A0A0U4FLF3"/>
<keyword evidence="1" id="KW-0472">Membrane</keyword>
<dbReference type="STRING" id="1472767.AOX59_07955"/>
<feature type="transmembrane region" description="Helical" evidence="1">
    <location>
        <begin position="174"/>
        <end position="195"/>
    </location>
</feature>
<dbReference type="GO" id="GO:0005886">
    <property type="term" value="C:plasma membrane"/>
    <property type="evidence" value="ECO:0007669"/>
    <property type="project" value="UniProtKB-SubCell"/>
</dbReference>
<dbReference type="EMBL" id="CP013862">
    <property type="protein sequence ID" value="ALX48548.1"/>
    <property type="molecule type" value="Genomic_DNA"/>
</dbReference>
<dbReference type="InterPro" id="IPR009214">
    <property type="entry name" value="DUF1129"/>
</dbReference>
<dbReference type="KEGG" id="lao:AOX59_07955"/>
<sequence>MDKNKLIEDNNRKRKELTEENRKYYEDMLIYLRVSYKKSEQETEEILTEMLDHLLEAQAEGRSAEDVFGTQPKQYADEIIGELPKIATKETTGLITMGMLYFLAASTLLTGVIDMIAFYLFDQGDSVKVIHTGSFALKAIIAIVLVFLFAYAVIQYIRWSCFKKIKRVTEFIGAWLFGCLVFLVFLLIYYVMPAFGPVVEFPVYVSLLVGGVLGILGWLIRKRI</sequence>
<dbReference type="PANTHER" id="PTHR41307">
    <property type="entry name" value="MEMBRANE PROTEIN-RELATED"/>
    <property type="match status" value="1"/>
</dbReference>
<feature type="transmembrane region" description="Helical" evidence="1">
    <location>
        <begin position="99"/>
        <end position="121"/>
    </location>
</feature>
<accession>A0A0U4FLF3</accession>
<organism evidence="2 3">
    <name type="scientific">Lentibacillus amyloliquefaciens</name>
    <dbReference type="NCBI Taxonomy" id="1472767"/>
    <lineage>
        <taxon>Bacteria</taxon>
        <taxon>Bacillati</taxon>
        <taxon>Bacillota</taxon>
        <taxon>Bacilli</taxon>
        <taxon>Bacillales</taxon>
        <taxon>Bacillaceae</taxon>
        <taxon>Lentibacillus</taxon>
    </lineage>
</organism>
<keyword evidence="1" id="KW-1133">Transmembrane helix</keyword>
<keyword evidence="1" id="KW-0812">Transmembrane</keyword>
<dbReference type="PANTHER" id="PTHR41307:SF1">
    <property type="entry name" value="MEMBRANE PROTEIN"/>
    <property type="match status" value="1"/>
</dbReference>
<evidence type="ECO:0000313" key="2">
    <source>
        <dbReference type="EMBL" id="ALX48548.1"/>
    </source>
</evidence>
<protein>
    <recommendedName>
        <fullName evidence="4">DUF1129 domain-containing protein</fullName>
    </recommendedName>
</protein>
<evidence type="ECO:0008006" key="4">
    <source>
        <dbReference type="Google" id="ProtNLM"/>
    </source>
</evidence>
<keyword evidence="3" id="KW-1185">Reference proteome</keyword>
<dbReference type="Proteomes" id="UP000050331">
    <property type="component" value="Chromosome"/>
</dbReference>
<evidence type="ECO:0000256" key="1">
    <source>
        <dbReference type="SAM" id="Phobius"/>
    </source>
</evidence>
<feature type="transmembrane region" description="Helical" evidence="1">
    <location>
        <begin position="201"/>
        <end position="220"/>
    </location>
</feature>
<dbReference type="Pfam" id="PF06570">
    <property type="entry name" value="DUF1129"/>
    <property type="match status" value="1"/>
</dbReference>
<dbReference type="OrthoDB" id="1655249at2"/>
<name>A0A0U4FLF3_9BACI</name>
<dbReference type="SUPFAM" id="SSF158560">
    <property type="entry name" value="BH3980-like"/>
    <property type="match status" value="1"/>
</dbReference>
<dbReference type="Gene3D" id="1.10.1900.10">
    <property type="entry name" value="c-terminal domain of poly(a) binding protein"/>
    <property type="match status" value="1"/>
</dbReference>